<protein>
    <submittedName>
        <fullName evidence="2">Uncharacterized protein</fullName>
    </submittedName>
</protein>
<reference evidence="2" key="1">
    <citation type="submission" date="2020-06" db="EMBL/GenBank/DDBJ databases">
        <authorList>
            <person name="Li T."/>
            <person name="Hu X."/>
            <person name="Zhang T."/>
            <person name="Song X."/>
            <person name="Zhang H."/>
            <person name="Dai N."/>
            <person name="Sheng W."/>
            <person name="Hou X."/>
            <person name="Wei L."/>
        </authorList>
    </citation>
    <scope>NUCLEOTIDE SEQUENCE</scope>
    <source>
        <strain evidence="2">G02</strain>
        <tissue evidence="2">Leaf</tissue>
    </source>
</reference>
<dbReference type="Pfam" id="PF03004">
    <property type="entry name" value="Transposase_24"/>
    <property type="match status" value="1"/>
</dbReference>
<organism evidence="2">
    <name type="scientific">Sesamum radiatum</name>
    <name type="common">Black benniseed</name>
    <dbReference type="NCBI Taxonomy" id="300843"/>
    <lineage>
        <taxon>Eukaryota</taxon>
        <taxon>Viridiplantae</taxon>
        <taxon>Streptophyta</taxon>
        <taxon>Embryophyta</taxon>
        <taxon>Tracheophyta</taxon>
        <taxon>Spermatophyta</taxon>
        <taxon>Magnoliopsida</taxon>
        <taxon>eudicotyledons</taxon>
        <taxon>Gunneridae</taxon>
        <taxon>Pentapetalae</taxon>
        <taxon>asterids</taxon>
        <taxon>lamiids</taxon>
        <taxon>Lamiales</taxon>
        <taxon>Pedaliaceae</taxon>
        <taxon>Sesamum</taxon>
    </lineage>
</organism>
<comment type="caution">
    <text evidence="2">The sequence shown here is derived from an EMBL/GenBank/DDBJ whole genome shotgun (WGS) entry which is preliminary data.</text>
</comment>
<reference evidence="2" key="2">
    <citation type="journal article" date="2024" name="Plant">
        <title>Genomic evolution and insights into agronomic trait innovations of Sesamum species.</title>
        <authorList>
            <person name="Miao H."/>
            <person name="Wang L."/>
            <person name="Qu L."/>
            <person name="Liu H."/>
            <person name="Sun Y."/>
            <person name="Le M."/>
            <person name="Wang Q."/>
            <person name="Wei S."/>
            <person name="Zheng Y."/>
            <person name="Lin W."/>
            <person name="Duan Y."/>
            <person name="Cao H."/>
            <person name="Xiong S."/>
            <person name="Wang X."/>
            <person name="Wei L."/>
            <person name="Li C."/>
            <person name="Ma Q."/>
            <person name="Ju M."/>
            <person name="Zhao R."/>
            <person name="Li G."/>
            <person name="Mu C."/>
            <person name="Tian Q."/>
            <person name="Mei H."/>
            <person name="Zhang T."/>
            <person name="Gao T."/>
            <person name="Zhang H."/>
        </authorList>
    </citation>
    <scope>NUCLEOTIDE SEQUENCE</scope>
    <source>
        <strain evidence="2">G02</strain>
    </source>
</reference>
<dbReference type="AlphaFoldDB" id="A0AAW2RHP2"/>
<dbReference type="EMBL" id="JACGWJ010000013">
    <property type="protein sequence ID" value="KAL0378978.1"/>
    <property type="molecule type" value="Genomic_DNA"/>
</dbReference>
<evidence type="ECO:0000313" key="2">
    <source>
        <dbReference type="EMBL" id="KAL0378978.1"/>
    </source>
</evidence>
<name>A0AAW2RHP2_SESRA</name>
<dbReference type="InterPro" id="IPR004252">
    <property type="entry name" value="Probable_transposase_24"/>
</dbReference>
<feature type="region of interest" description="Disordered" evidence="1">
    <location>
        <begin position="226"/>
        <end position="258"/>
    </location>
</feature>
<sequence>MLAEQSSDPPPSPTTPPSAAPHTSDGAAPSEAPTLEQLAVAAVAPSLPPASTPPPDVPPPSQHQYISLDGAWYKRRFHEYINAVVQGHFPHPWPRLRMVPSEHQRFWFESMKITYWWDYDDESMFRVFHMWAGKYIRKTFSCARYSLVRPLWLVNKVWLQLQEFWADEDFQQESSKNKANRAANPTASSTVYRRGSSFVGMHKRKLEAELGRPPKQMELFERCYKEKEDGGWSGPRAAKVAVRDISEDDGGSSASADG</sequence>
<feature type="compositionally biased region" description="Pro residues" evidence="1">
    <location>
        <begin position="8"/>
        <end position="19"/>
    </location>
</feature>
<gene>
    <name evidence="2" type="ORF">Sradi_3203300</name>
</gene>
<evidence type="ECO:0000256" key="1">
    <source>
        <dbReference type="SAM" id="MobiDB-lite"/>
    </source>
</evidence>
<proteinExistence type="predicted"/>
<accession>A0AAW2RHP2</accession>
<feature type="region of interest" description="Disordered" evidence="1">
    <location>
        <begin position="1"/>
        <end position="34"/>
    </location>
</feature>